<evidence type="ECO:0000256" key="5">
    <source>
        <dbReference type="SAM" id="MobiDB-lite"/>
    </source>
</evidence>
<feature type="region of interest" description="Disordered" evidence="5">
    <location>
        <begin position="1"/>
        <end position="21"/>
    </location>
</feature>
<dbReference type="PRINTS" id="PR00455">
    <property type="entry name" value="HTHTETR"/>
</dbReference>
<dbReference type="PROSITE" id="PS50977">
    <property type="entry name" value="HTH_TETR_2"/>
    <property type="match status" value="1"/>
</dbReference>
<feature type="domain" description="HTH tetR-type" evidence="6">
    <location>
        <begin position="22"/>
        <end position="82"/>
    </location>
</feature>
<feature type="DNA-binding region" description="H-T-H motif" evidence="4">
    <location>
        <begin position="45"/>
        <end position="64"/>
    </location>
</feature>
<dbReference type="FunFam" id="1.10.10.60:FF:000141">
    <property type="entry name" value="TetR family transcriptional regulator"/>
    <property type="match status" value="1"/>
</dbReference>
<dbReference type="GO" id="GO:0045892">
    <property type="term" value="P:negative regulation of DNA-templated transcription"/>
    <property type="evidence" value="ECO:0007669"/>
    <property type="project" value="UniProtKB-ARBA"/>
</dbReference>
<proteinExistence type="predicted"/>
<keyword evidence="1" id="KW-0805">Transcription regulation</keyword>
<evidence type="ECO:0000313" key="7">
    <source>
        <dbReference type="EMBL" id="TQL72904.1"/>
    </source>
</evidence>
<comment type="caution">
    <text evidence="7">The sequence shown here is derived from an EMBL/GenBank/DDBJ whole genome shotgun (WGS) entry which is preliminary data.</text>
</comment>
<evidence type="ECO:0000256" key="3">
    <source>
        <dbReference type="ARBA" id="ARBA00023163"/>
    </source>
</evidence>
<protein>
    <submittedName>
        <fullName evidence="7">TetR family transcriptional regulator</fullName>
    </submittedName>
</protein>
<keyword evidence="2 4" id="KW-0238">DNA-binding</keyword>
<accession>A0A543AJZ2</accession>
<dbReference type="Proteomes" id="UP000319746">
    <property type="component" value="Unassembled WGS sequence"/>
</dbReference>
<evidence type="ECO:0000256" key="4">
    <source>
        <dbReference type="PROSITE-ProRule" id="PRU00335"/>
    </source>
</evidence>
<reference evidence="7 8" key="1">
    <citation type="submission" date="2019-06" db="EMBL/GenBank/DDBJ databases">
        <title>Sequencing the genomes of 1000 actinobacteria strains.</title>
        <authorList>
            <person name="Klenk H.-P."/>
        </authorList>
    </citation>
    <scope>NUCLEOTIDE SEQUENCE [LARGE SCALE GENOMIC DNA]</scope>
    <source>
        <strain evidence="7 8">DSM 24083</strain>
    </source>
</reference>
<dbReference type="GO" id="GO:0000976">
    <property type="term" value="F:transcription cis-regulatory region binding"/>
    <property type="evidence" value="ECO:0007669"/>
    <property type="project" value="TreeGrafter"/>
</dbReference>
<dbReference type="GO" id="GO:0003700">
    <property type="term" value="F:DNA-binding transcription factor activity"/>
    <property type="evidence" value="ECO:0007669"/>
    <property type="project" value="TreeGrafter"/>
</dbReference>
<dbReference type="Gene3D" id="1.10.10.60">
    <property type="entry name" value="Homeodomain-like"/>
    <property type="match status" value="1"/>
</dbReference>
<evidence type="ECO:0000256" key="2">
    <source>
        <dbReference type="ARBA" id="ARBA00023125"/>
    </source>
</evidence>
<organism evidence="7 8">
    <name type="scientific">Enteractinococcus coprophilus</name>
    <dbReference type="NCBI Taxonomy" id="1027633"/>
    <lineage>
        <taxon>Bacteria</taxon>
        <taxon>Bacillati</taxon>
        <taxon>Actinomycetota</taxon>
        <taxon>Actinomycetes</taxon>
        <taxon>Micrococcales</taxon>
        <taxon>Micrococcaceae</taxon>
    </lineage>
</organism>
<dbReference type="Gene3D" id="1.10.357.10">
    <property type="entry name" value="Tetracycline Repressor, domain 2"/>
    <property type="match status" value="1"/>
</dbReference>
<evidence type="ECO:0000256" key="1">
    <source>
        <dbReference type="ARBA" id="ARBA00023015"/>
    </source>
</evidence>
<dbReference type="InterPro" id="IPR009057">
    <property type="entry name" value="Homeodomain-like_sf"/>
</dbReference>
<keyword evidence="8" id="KW-1185">Reference proteome</keyword>
<sequence>MSSTQTNPSGQTTKTQRQVEKARRREQLLAAAARLFADRGFAAVSLDEIGTEVGVTGQAIYRHFESKQAMLGVLIGQASHHLLSSGREIEVECPDVLVRLQRLVALQTEFALSSSEIIRVQDRDLASVEDRIQREIRRTQREFIAIWIRALQSIHPQETTDQLTVRAHAVFGLINSTGHSFRGLAKRKQTGSFLAYLKHMLPEMAMQALYAAPDEPEEER</sequence>
<dbReference type="PANTHER" id="PTHR30055">
    <property type="entry name" value="HTH-TYPE TRANSCRIPTIONAL REGULATOR RUTR"/>
    <property type="match status" value="1"/>
</dbReference>
<dbReference type="InterPro" id="IPR050109">
    <property type="entry name" value="HTH-type_TetR-like_transc_reg"/>
</dbReference>
<dbReference type="EMBL" id="VFOU01000002">
    <property type="protein sequence ID" value="TQL72904.1"/>
    <property type="molecule type" value="Genomic_DNA"/>
</dbReference>
<dbReference type="RefSeq" id="WP_170200410.1">
    <property type="nucleotide sequence ID" value="NZ_BAABAN010000005.1"/>
</dbReference>
<dbReference type="Pfam" id="PF00440">
    <property type="entry name" value="TetR_N"/>
    <property type="match status" value="1"/>
</dbReference>
<dbReference type="AlphaFoldDB" id="A0A543AJZ2"/>
<name>A0A543AJZ2_9MICC</name>
<dbReference type="PANTHER" id="PTHR30055:SF237">
    <property type="entry name" value="TRANSCRIPTIONAL REPRESSOR MCE3R"/>
    <property type="match status" value="1"/>
</dbReference>
<dbReference type="InterPro" id="IPR001647">
    <property type="entry name" value="HTH_TetR"/>
</dbReference>
<feature type="compositionally biased region" description="Polar residues" evidence="5">
    <location>
        <begin position="1"/>
        <end position="16"/>
    </location>
</feature>
<keyword evidence="3" id="KW-0804">Transcription</keyword>
<evidence type="ECO:0000313" key="8">
    <source>
        <dbReference type="Proteomes" id="UP000319746"/>
    </source>
</evidence>
<evidence type="ECO:0000259" key="6">
    <source>
        <dbReference type="PROSITE" id="PS50977"/>
    </source>
</evidence>
<gene>
    <name evidence="7" type="ORF">FB556_1577</name>
</gene>
<dbReference type="SUPFAM" id="SSF46689">
    <property type="entry name" value="Homeodomain-like"/>
    <property type="match status" value="1"/>
</dbReference>